<dbReference type="PROSITE" id="PS51819">
    <property type="entry name" value="VOC"/>
    <property type="match status" value="1"/>
</dbReference>
<feature type="domain" description="VOC" evidence="1">
    <location>
        <begin position="18"/>
        <end position="143"/>
    </location>
</feature>
<dbReference type="InterPro" id="IPR029068">
    <property type="entry name" value="Glyas_Bleomycin-R_OHBP_Dase"/>
</dbReference>
<keyword evidence="2" id="KW-0560">Oxidoreductase</keyword>
<sequence length="186" mass="19845">MVERSTISRYRGRMGIHRLNHAVLFVGDLARSVAFYRDVLGFRPVPMTPDNFAGAVFLQAPGSTNDHDLGLFEVGGNAGPSGAGRGTVGLYHLAWEVDTLDELSATAARLAEAGALSGSSDHGTTKSLYAHDPDGLEFEVVWLVPADQLDDAALAARKRIGRLDLDREKQRYGGQTRGGVGISVPA</sequence>
<organism evidence="2 3">
    <name type="scientific">Micromonospora pisi</name>
    <dbReference type="NCBI Taxonomy" id="589240"/>
    <lineage>
        <taxon>Bacteria</taxon>
        <taxon>Bacillati</taxon>
        <taxon>Actinomycetota</taxon>
        <taxon>Actinomycetes</taxon>
        <taxon>Micromonosporales</taxon>
        <taxon>Micromonosporaceae</taxon>
        <taxon>Micromonospora</taxon>
    </lineage>
</organism>
<proteinExistence type="predicted"/>
<accession>A0A495JRB4</accession>
<protein>
    <submittedName>
        <fullName evidence="2">Glyoxalase/bleomycin resistance protein/dioxygenase superfamily protein</fullName>
    </submittedName>
</protein>
<dbReference type="Gene3D" id="3.10.180.10">
    <property type="entry name" value="2,3-Dihydroxybiphenyl 1,2-Dioxygenase, domain 1"/>
    <property type="match status" value="1"/>
</dbReference>
<evidence type="ECO:0000259" key="1">
    <source>
        <dbReference type="PROSITE" id="PS51819"/>
    </source>
</evidence>
<dbReference type="InterPro" id="IPR004360">
    <property type="entry name" value="Glyas_Fos-R_dOase_dom"/>
</dbReference>
<dbReference type="GO" id="GO:0051213">
    <property type="term" value="F:dioxygenase activity"/>
    <property type="evidence" value="ECO:0007669"/>
    <property type="project" value="UniProtKB-KW"/>
</dbReference>
<dbReference type="Proteomes" id="UP000277671">
    <property type="component" value="Unassembled WGS sequence"/>
</dbReference>
<dbReference type="PANTHER" id="PTHR43279">
    <property type="entry name" value="CATECHOL-2,3-DIOXYGENASE"/>
    <property type="match status" value="1"/>
</dbReference>
<gene>
    <name evidence="2" type="ORF">BDK92_5566</name>
</gene>
<dbReference type="InterPro" id="IPR037523">
    <property type="entry name" value="VOC_core"/>
</dbReference>
<name>A0A495JRB4_9ACTN</name>
<dbReference type="EMBL" id="RBKT01000001">
    <property type="protein sequence ID" value="RKR91175.1"/>
    <property type="molecule type" value="Genomic_DNA"/>
</dbReference>
<evidence type="ECO:0000313" key="3">
    <source>
        <dbReference type="Proteomes" id="UP000277671"/>
    </source>
</evidence>
<comment type="caution">
    <text evidence="2">The sequence shown here is derived from an EMBL/GenBank/DDBJ whole genome shotgun (WGS) entry which is preliminary data.</text>
</comment>
<dbReference type="AlphaFoldDB" id="A0A495JRB4"/>
<keyword evidence="2" id="KW-0223">Dioxygenase</keyword>
<dbReference type="PANTHER" id="PTHR43279:SF1">
    <property type="entry name" value="CATECHOL-2,3-DIOXYGENASE"/>
    <property type="match status" value="1"/>
</dbReference>
<evidence type="ECO:0000313" key="2">
    <source>
        <dbReference type="EMBL" id="RKR91175.1"/>
    </source>
</evidence>
<keyword evidence="3" id="KW-1185">Reference proteome</keyword>
<dbReference type="Pfam" id="PF00903">
    <property type="entry name" value="Glyoxalase"/>
    <property type="match status" value="1"/>
</dbReference>
<dbReference type="SUPFAM" id="SSF54593">
    <property type="entry name" value="Glyoxalase/Bleomycin resistance protein/Dihydroxybiphenyl dioxygenase"/>
    <property type="match status" value="1"/>
</dbReference>
<reference evidence="2 3" key="1">
    <citation type="submission" date="2018-10" db="EMBL/GenBank/DDBJ databases">
        <title>Sequencing the genomes of 1000 actinobacteria strains.</title>
        <authorList>
            <person name="Klenk H.-P."/>
        </authorList>
    </citation>
    <scope>NUCLEOTIDE SEQUENCE [LARGE SCALE GENOMIC DNA]</scope>
    <source>
        <strain evidence="2 3">DSM 45175</strain>
    </source>
</reference>